<dbReference type="RefSeq" id="WP_302706852.1">
    <property type="nucleotide sequence ID" value="NZ_JAULSC010000005.1"/>
</dbReference>
<dbReference type="Gene3D" id="3.20.180.10">
    <property type="entry name" value="PNP-oxidase-like"/>
    <property type="match status" value="1"/>
</dbReference>
<sequence>MDLSSLPGPASYAVAAAARSILACPAAADLEVDRLPLAIDDAVLGEAGGRPTLTCEVGSPLARAAAARSVARLRVGSAVRGGAGDALVLAGRLGPLETTTCGSCADEHLVVTLDPAAALVTLAGHRHQLPLGDYLSPAHQLNRGHLQRSLEHLEEHHHLDLRRSVAASTGTPLDDVVAVRLRDLDARGVGLEWVDPGGAHQVRLRFPRRAASTAELGRLLREGIAAPLG</sequence>
<dbReference type="InterPro" id="IPR037119">
    <property type="entry name" value="Haem_oxidase_HugZ-like_sf"/>
</dbReference>
<proteinExistence type="predicted"/>
<comment type="caution">
    <text evidence="1">The sequence shown here is derived from an EMBL/GenBank/DDBJ whole genome shotgun (WGS) entry which is preliminary data.</text>
</comment>
<protein>
    <recommendedName>
        <fullName evidence="3">DUF2470 domain-containing protein</fullName>
    </recommendedName>
</protein>
<gene>
    <name evidence="1" type="ORF">QWJ41_07210</name>
</gene>
<accession>A0ABT8TNG1</accession>
<organism evidence="1 2">
    <name type="scientific">Nocardioides cremeus</name>
    <dbReference type="NCBI Taxonomy" id="3058044"/>
    <lineage>
        <taxon>Bacteria</taxon>
        <taxon>Bacillati</taxon>
        <taxon>Actinomycetota</taxon>
        <taxon>Actinomycetes</taxon>
        <taxon>Propionibacteriales</taxon>
        <taxon>Nocardioidaceae</taxon>
        <taxon>Nocardioides</taxon>
    </lineage>
</organism>
<evidence type="ECO:0000313" key="1">
    <source>
        <dbReference type="EMBL" id="MDO3395497.1"/>
    </source>
</evidence>
<evidence type="ECO:0008006" key="3">
    <source>
        <dbReference type="Google" id="ProtNLM"/>
    </source>
</evidence>
<evidence type="ECO:0000313" key="2">
    <source>
        <dbReference type="Proteomes" id="UP001168363"/>
    </source>
</evidence>
<dbReference type="Proteomes" id="UP001168363">
    <property type="component" value="Unassembled WGS sequence"/>
</dbReference>
<keyword evidence="2" id="KW-1185">Reference proteome</keyword>
<dbReference type="EMBL" id="JAULSC010000005">
    <property type="protein sequence ID" value="MDO3395497.1"/>
    <property type="molecule type" value="Genomic_DNA"/>
</dbReference>
<reference evidence="1" key="1">
    <citation type="submission" date="2023-06" db="EMBL/GenBank/DDBJ databases">
        <title>Genome sequence of Nocardioides sp. SOB44.</title>
        <authorList>
            <person name="Zhang G."/>
        </authorList>
    </citation>
    <scope>NUCLEOTIDE SEQUENCE</scope>
    <source>
        <strain evidence="1">SOB44</strain>
    </source>
</reference>
<name>A0ABT8TNG1_9ACTN</name>